<organism evidence="1 2">
    <name type="scientific">Araneus ventricosus</name>
    <name type="common">Orbweaver spider</name>
    <name type="synonym">Epeira ventricosa</name>
    <dbReference type="NCBI Taxonomy" id="182803"/>
    <lineage>
        <taxon>Eukaryota</taxon>
        <taxon>Metazoa</taxon>
        <taxon>Ecdysozoa</taxon>
        <taxon>Arthropoda</taxon>
        <taxon>Chelicerata</taxon>
        <taxon>Arachnida</taxon>
        <taxon>Araneae</taxon>
        <taxon>Araneomorphae</taxon>
        <taxon>Entelegynae</taxon>
        <taxon>Araneoidea</taxon>
        <taxon>Araneidae</taxon>
        <taxon>Araneus</taxon>
    </lineage>
</organism>
<gene>
    <name evidence="1" type="ORF">AVEN_233466_1</name>
</gene>
<evidence type="ECO:0000313" key="2">
    <source>
        <dbReference type="Proteomes" id="UP000499080"/>
    </source>
</evidence>
<protein>
    <submittedName>
        <fullName evidence="1">Uncharacterized protein</fullName>
    </submittedName>
</protein>
<comment type="caution">
    <text evidence="1">The sequence shown here is derived from an EMBL/GenBank/DDBJ whole genome shotgun (WGS) entry which is preliminary data.</text>
</comment>
<sequence>MQVVGEDLHEDNWDINETYSRSGEMEHFATLNSGHKNLFLFAIELKGYHSTIGYRKYIERSPSFLQNNRVEADENLSWKQNKFRIPYI</sequence>
<dbReference type="EMBL" id="BGPR01031724">
    <property type="protein sequence ID" value="GBO04935.1"/>
    <property type="molecule type" value="Genomic_DNA"/>
</dbReference>
<proteinExistence type="predicted"/>
<evidence type="ECO:0000313" key="1">
    <source>
        <dbReference type="EMBL" id="GBO04935.1"/>
    </source>
</evidence>
<reference evidence="1 2" key="1">
    <citation type="journal article" date="2019" name="Sci. Rep.">
        <title>Orb-weaving spider Araneus ventricosus genome elucidates the spidroin gene catalogue.</title>
        <authorList>
            <person name="Kono N."/>
            <person name="Nakamura H."/>
            <person name="Ohtoshi R."/>
            <person name="Moran D.A.P."/>
            <person name="Shinohara A."/>
            <person name="Yoshida Y."/>
            <person name="Fujiwara M."/>
            <person name="Mori M."/>
            <person name="Tomita M."/>
            <person name="Arakawa K."/>
        </authorList>
    </citation>
    <scope>NUCLEOTIDE SEQUENCE [LARGE SCALE GENOMIC DNA]</scope>
</reference>
<dbReference type="Proteomes" id="UP000499080">
    <property type="component" value="Unassembled WGS sequence"/>
</dbReference>
<name>A0A4Y2TW99_ARAVE</name>
<accession>A0A4Y2TW99</accession>
<keyword evidence="2" id="KW-1185">Reference proteome</keyword>
<dbReference type="AlphaFoldDB" id="A0A4Y2TW99"/>